<dbReference type="EMBL" id="GGEC01089383">
    <property type="protein sequence ID" value="MBX69867.1"/>
    <property type="molecule type" value="Transcribed_RNA"/>
</dbReference>
<evidence type="ECO:0000313" key="1">
    <source>
        <dbReference type="EMBL" id="MBX69867.1"/>
    </source>
</evidence>
<name>A0A2P2QSA8_RHIMU</name>
<proteinExistence type="predicted"/>
<reference evidence="1" key="1">
    <citation type="submission" date="2018-02" db="EMBL/GenBank/DDBJ databases">
        <title>Rhizophora mucronata_Transcriptome.</title>
        <authorList>
            <person name="Meera S.P."/>
            <person name="Sreeshan A."/>
            <person name="Augustine A."/>
        </authorList>
    </citation>
    <scope>NUCLEOTIDE SEQUENCE</scope>
    <source>
        <tissue evidence="1">Leaf</tissue>
    </source>
</reference>
<accession>A0A2P2QSA8</accession>
<sequence length="38" mass="4364">MSLKPVSVLSCSLQRTEEDSECIFYYCRQFVSSTIGQK</sequence>
<organism evidence="1">
    <name type="scientific">Rhizophora mucronata</name>
    <name type="common">Asiatic mangrove</name>
    <dbReference type="NCBI Taxonomy" id="61149"/>
    <lineage>
        <taxon>Eukaryota</taxon>
        <taxon>Viridiplantae</taxon>
        <taxon>Streptophyta</taxon>
        <taxon>Embryophyta</taxon>
        <taxon>Tracheophyta</taxon>
        <taxon>Spermatophyta</taxon>
        <taxon>Magnoliopsida</taxon>
        <taxon>eudicotyledons</taxon>
        <taxon>Gunneridae</taxon>
        <taxon>Pentapetalae</taxon>
        <taxon>rosids</taxon>
        <taxon>fabids</taxon>
        <taxon>Malpighiales</taxon>
        <taxon>Rhizophoraceae</taxon>
        <taxon>Rhizophora</taxon>
    </lineage>
</organism>
<dbReference type="AlphaFoldDB" id="A0A2P2QSA8"/>
<protein>
    <submittedName>
        <fullName evidence="1">Uncharacterized protein</fullName>
    </submittedName>
</protein>